<dbReference type="EMBL" id="UGRI01000001">
    <property type="protein sequence ID" value="SUA20983.1"/>
    <property type="molecule type" value="Genomic_DNA"/>
</dbReference>
<keyword evidence="1" id="KW-0472">Membrane</keyword>
<reference evidence="2" key="1">
    <citation type="submission" date="2018-06" db="EMBL/GenBank/DDBJ databases">
        <authorList>
            <consortium name="Pathogen Informatics"/>
            <person name="Doyle S."/>
        </authorList>
    </citation>
    <scope>NUCLEOTIDE SEQUENCE [LARGE SCALE GENOMIC DNA]</scope>
    <source>
        <strain evidence="2">NCTC11421</strain>
    </source>
</reference>
<organism evidence="2">
    <name type="scientific">Neisseria gonorrhoeae</name>
    <dbReference type="NCBI Taxonomy" id="485"/>
    <lineage>
        <taxon>Bacteria</taxon>
        <taxon>Pseudomonadati</taxon>
        <taxon>Pseudomonadota</taxon>
        <taxon>Betaproteobacteria</taxon>
        <taxon>Neisseriales</taxon>
        <taxon>Neisseriaceae</taxon>
        <taxon>Neisseria</taxon>
    </lineage>
</organism>
<keyword evidence="1" id="KW-0812">Transmembrane</keyword>
<sequence>MPDTFAAPDMNGLGYVGALVVVGGAVTAAVGDRPFKRR</sequence>
<dbReference type="AlphaFoldDB" id="A0A378VV86"/>
<feature type="transmembrane region" description="Helical" evidence="1">
    <location>
        <begin position="12"/>
        <end position="31"/>
    </location>
</feature>
<name>A0A378VV86_NEIGO</name>
<proteinExistence type="predicted"/>
<gene>
    <name evidence="2" type="ORF">NCTC11421_01088</name>
</gene>
<protein>
    <submittedName>
        <fullName evidence="2">Putative transporter</fullName>
    </submittedName>
</protein>
<accession>A0A378VV86</accession>
<evidence type="ECO:0000256" key="1">
    <source>
        <dbReference type="SAM" id="Phobius"/>
    </source>
</evidence>
<evidence type="ECO:0000313" key="2">
    <source>
        <dbReference type="EMBL" id="SUA20983.1"/>
    </source>
</evidence>
<keyword evidence="1" id="KW-1133">Transmembrane helix</keyword>